<evidence type="ECO:0000313" key="1">
    <source>
        <dbReference type="EMBL" id="QDV34419.1"/>
    </source>
</evidence>
<dbReference type="RefSeq" id="WP_145269289.1">
    <property type="nucleotide sequence ID" value="NZ_CP036426.1"/>
</dbReference>
<dbReference type="OrthoDB" id="270510at2"/>
<accession>A0A518H0P6</accession>
<dbReference type="AlphaFoldDB" id="A0A518H0P6"/>
<keyword evidence="2" id="KW-1185">Reference proteome</keyword>
<dbReference type="Proteomes" id="UP000317835">
    <property type="component" value="Chromosome"/>
</dbReference>
<dbReference type="EMBL" id="CP036426">
    <property type="protein sequence ID" value="QDV34419.1"/>
    <property type="molecule type" value="Genomic_DNA"/>
</dbReference>
<organism evidence="1 2">
    <name type="scientific">Tautonia plasticadhaerens</name>
    <dbReference type="NCBI Taxonomy" id="2527974"/>
    <lineage>
        <taxon>Bacteria</taxon>
        <taxon>Pseudomonadati</taxon>
        <taxon>Planctomycetota</taxon>
        <taxon>Planctomycetia</taxon>
        <taxon>Isosphaerales</taxon>
        <taxon>Isosphaeraceae</taxon>
        <taxon>Tautonia</taxon>
    </lineage>
</organism>
<evidence type="ECO:0008006" key="3">
    <source>
        <dbReference type="Google" id="ProtNLM"/>
    </source>
</evidence>
<evidence type="ECO:0000313" key="2">
    <source>
        <dbReference type="Proteomes" id="UP000317835"/>
    </source>
</evidence>
<protein>
    <recommendedName>
        <fullName evidence="3">Tc1-like transposase DDE domain-containing protein</fullName>
    </recommendedName>
</protein>
<name>A0A518H0P6_9BACT</name>
<proteinExistence type="predicted"/>
<gene>
    <name evidence="1" type="ORF">ElP_23050</name>
</gene>
<reference evidence="1 2" key="1">
    <citation type="submission" date="2019-02" db="EMBL/GenBank/DDBJ databases">
        <title>Deep-cultivation of Planctomycetes and their phenomic and genomic characterization uncovers novel biology.</title>
        <authorList>
            <person name="Wiegand S."/>
            <person name="Jogler M."/>
            <person name="Boedeker C."/>
            <person name="Pinto D."/>
            <person name="Vollmers J."/>
            <person name="Rivas-Marin E."/>
            <person name="Kohn T."/>
            <person name="Peeters S.H."/>
            <person name="Heuer A."/>
            <person name="Rast P."/>
            <person name="Oberbeckmann S."/>
            <person name="Bunk B."/>
            <person name="Jeske O."/>
            <person name="Meyerdierks A."/>
            <person name="Storesund J.E."/>
            <person name="Kallscheuer N."/>
            <person name="Luecker S."/>
            <person name="Lage O.M."/>
            <person name="Pohl T."/>
            <person name="Merkel B.J."/>
            <person name="Hornburger P."/>
            <person name="Mueller R.-W."/>
            <person name="Bruemmer F."/>
            <person name="Labrenz M."/>
            <person name="Spormann A.M."/>
            <person name="Op den Camp H."/>
            <person name="Overmann J."/>
            <person name="Amann R."/>
            <person name="Jetten M.S.M."/>
            <person name="Mascher T."/>
            <person name="Medema M.H."/>
            <person name="Devos D.P."/>
            <person name="Kaster A.-K."/>
            <person name="Ovreas L."/>
            <person name="Rohde M."/>
            <person name="Galperin M.Y."/>
            <person name="Jogler C."/>
        </authorList>
    </citation>
    <scope>NUCLEOTIDE SEQUENCE [LARGE SCALE GENOMIC DNA]</scope>
    <source>
        <strain evidence="1 2">ElP</strain>
    </source>
</reference>
<dbReference type="KEGG" id="tpla:ElP_23050"/>
<sequence>MPVLVDEAGFYLLPGVVRTYAPEGPTPVLREKVTRDHLSVMGVMTPEGKVYTLARQESHNG</sequence>